<comment type="cofactor">
    <cofactor evidence="14">
        <name>Ca(2+)</name>
        <dbReference type="ChEBI" id="CHEBI:29108"/>
    </cofactor>
    <text evidence="14">Binds 2 calcium ions per subunit.</text>
</comment>
<dbReference type="PANTHER" id="PTHR31517:SF59">
    <property type="entry name" value="PEROXIDASE"/>
    <property type="match status" value="1"/>
</dbReference>
<dbReference type="GO" id="GO:0140825">
    <property type="term" value="F:lactoperoxidase activity"/>
    <property type="evidence" value="ECO:0007669"/>
    <property type="project" value="UniProtKB-EC"/>
</dbReference>
<keyword evidence="18" id="KW-1185">Reference proteome</keyword>
<accession>A0A8T2YCV3</accession>
<keyword evidence="10" id="KW-0560">Oxidoreductase</keyword>
<dbReference type="AlphaFoldDB" id="A0A8T2YCV3"/>
<feature type="binding site" evidence="14">
    <location>
        <position position="3"/>
    </location>
    <ligand>
        <name>Ca(2+)</name>
        <dbReference type="ChEBI" id="CHEBI:29108"/>
        <label>1</label>
    </ligand>
</feature>
<feature type="binding site" evidence="14">
    <location>
        <position position="5"/>
    </location>
    <ligand>
        <name>Ca(2+)</name>
        <dbReference type="ChEBI" id="CHEBI:29108"/>
        <label>1</label>
    </ligand>
</feature>
<evidence type="ECO:0000256" key="3">
    <source>
        <dbReference type="ARBA" id="ARBA00002322"/>
    </source>
</evidence>
<comment type="catalytic activity">
    <reaction evidence="1">
        <text>2 a phenolic donor + H2O2 = 2 a phenolic radical donor + 2 H2O</text>
        <dbReference type="Rhea" id="RHEA:56136"/>
        <dbReference type="ChEBI" id="CHEBI:15377"/>
        <dbReference type="ChEBI" id="CHEBI:16240"/>
        <dbReference type="ChEBI" id="CHEBI:139520"/>
        <dbReference type="ChEBI" id="CHEBI:139521"/>
        <dbReference type="EC" id="1.11.1.7"/>
    </reaction>
</comment>
<dbReference type="SUPFAM" id="SSF48113">
    <property type="entry name" value="Heme-dependent peroxidases"/>
    <property type="match status" value="1"/>
</dbReference>
<feature type="domain" description="Plant heme peroxidase family profile" evidence="16">
    <location>
        <begin position="1"/>
        <end position="100"/>
    </location>
</feature>
<evidence type="ECO:0000313" key="18">
    <source>
        <dbReference type="Proteomes" id="UP000807159"/>
    </source>
</evidence>
<dbReference type="InterPro" id="IPR002016">
    <property type="entry name" value="Haem_peroxidase"/>
</dbReference>
<comment type="cofactor">
    <cofactor evidence="2">
        <name>heme b</name>
        <dbReference type="ChEBI" id="CHEBI:60344"/>
    </cofactor>
</comment>
<comment type="similarity">
    <text evidence="15">Belongs to the peroxidase family.</text>
</comment>
<reference evidence="17" key="1">
    <citation type="journal article" date="2021" name="J. Hered.">
        <title>Genome Assembly of Salicaceae Populus deltoides (Eastern Cottonwood) I-69 Based on Nanopore Sequencing and Hi-C Technologies.</title>
        <authorList>
            <person name="Bai S."/>
            <person name="Wu H."/>
            <person name="Zhang J."/>
            <person name="Pan Z."/>
            <person name="Zhao W."/>
            <person name="Li Z."/>
            <person name="Tong C."/>
        </authorList>
    </citation>
    <scope>NUCLEOTIDE SEQUENCE</scope>
    <source>
        <tissue evidence="17">Leaf</tissue>
    </source>
</reference>
<keyword evidence="11" id="KW-0408">Iron</keyword>
<dbReference type="GO" id="GO:0006979">
    <property type="term" value="P:response to oxidative stress"/>
    <property type="evidence" value="ECO:0007669"/>
    <property type="project" value="InterPro"/>
</dbReference>
<evidence type="ECO:0000256" key="14">
    <source>
        <dbReference type="PIRSR" id="PIRSR600823-3"/>
    </source>
</evidence>
<evidence type="ECO:0000259" key="16">
    <source>
        <dbReference type="PROSITE" id="PS50873"/>
    </source>
</evidence>
<keyword evidence="12" id="KW-0376">Hydrogen peroxide</keyword>
<evidence type="ECO:0000313" key="17">
    <source>
        <dbReference type="EMBL" id="KAH8502984.1"/>
    </source>
</evidence>
<dbReference type="GO" id="GO:0046872">
    <property type="term" value="F:metal ion binding"/>
    <property type="evidence" value="ECO:0007669"/>
    <property type="project" value="UniProtKB-KW"/>
</dbReference>
<keyword evidence="8 14" id="KW-0479">Metal-binding</keyword>
<dbReference type="Gene3D" id="1.10.520.10">
    <property type="match status" value="1"/>
</dbReference>
<dbReference type="Proteomes" id="UP000807159">
    <property type="component" value="Chromosome 7"/>
</dbReference>
<evidence type="ECO:0000256" key="8">
    <source>
        <dbReference type="ARBA" id="ARBA00022723"/>
    </source>
</evidence>
<keyword evidence="5" id="KW-0964">Secreted</keyword>
<keyword evidence="6" id="KW-0575">Peroxidase</keyword>
<proteinExistence type="inferred from homology"/>
<keyword evidence="7" id="KW-0349">Heme</keyword>
<dbReference type="PANTHER" id="PTHR31517">
    <property type="match status" value="1"/>
</dbReference>
<protein>
    <recommendedName>
        <fullName evidence="4">peroxidase</fullName>
        <ecNumber evidence="4">1.11.1.7</ecNumber>
    </recommendedName>
</protein>
<feature type="binding site" evidence="13">
    <location>
        <position position="90"/>
    </location>
    <ligand>
        <name>substrate</name>
    </ligand>
</feature>
<evidence type="ECO:0000256" key="4">
    <source>
        <dbReference type="ARBA" id="ARBA00012313"/>
    </source>
</evidence>
<dbReference type="InterPro" id="IPR010255">
    <property type="entry name" value="Haem_peroxidase_sf"/>
</dbReference>
<dbReference type="GO" id="GO:0020037">
    <property type="term" value="F:heme binding"/>
    <property type="evidence" value="ECO:0007669"/>
    <property type="project" value="InterPro"/>
</dbReference>
<name>A0A8T2YCV3_POPDE</name>
<dbReference type="EC" id="1.11.1.7" evidence="4"/>
<evidence type="ECO:0000256" key="10">
    <source>
        <dbReference type="ARBA" id="ARBA00023002"/>
    </source>
</evidence>
<organism evidence="17 18">
    <name type="scientific">Populus deltoides</name>
    <name type="common">Eastern poplar</name>
    <name type="synonym">Eastern cottonwood</name>
    <dbReference type="NCBI Taxonomy" id="3696"/>
    <lineage>
        <taxon>Eukaryota</taxon>
        <taxon>Viridiplantae</taxon>
        <taxon>Streptophyta</taxon>
        <taxon>Embryophyta</taxon>
        <taxon>Tracheophyta</taxon>
        <taxon>Spermatophyta</taxon>
        <taxon>Magnoliopsida</taxon>
        <taxon>eudicotyledons</taxon>
        <taxon>Gunneridae</taxon>
        <taxon>Pentapetalae</taxon>
        <taxon>rosids</taxon>
        <taxon>fabids</taxon>
        <taxon>Malpighiales</taxon>
        <taxon>Salicaceae</taxon>
        <taxon>Saliceae</taxon>
        <taxon>Populus</taxon>
    </lineage>
</organism>
<evidence type="ECO:0000256" key="12">
    <source>
        <dbReference type="ARBA" id="ARBA00023324"/>
    </source>
</evidence>
<comment type="function">
    <text evidence="3">Removal of H(2)O(2), oxidation of toxic reductants, biosynthesis and degradation of lignin, suberization, auxin catabolism, response to environmental stresses such as wounding, pathogen attack and oxidative stress. These functions might be dependent on each isozyme/isoform in each plant tissue.</text>
</comment>
<dbReference type="InterPro" id="IPR000823">
    <property type="entry name" value="Peroxidase_pln"/>
</dbReference>
<dbReference type="PROSITE" id="PS50873">
    <property type="entry name" value="PEROXIDASE_4"/>
    <property type="match status" value="1"/>
</dbReference>
<evidence type="ECO:0000256" key="2">
    <source>
        <dbReference type="ARBA" id="ARBA00001970"/>
    </source>
</evidence>
<evidence type="ECO:0000256" key="11">
    <source>
        <dbReference type="ARBA" id="ARBA00023004"/>
    </source>
</evidence>
<evidence type="ECO:0000256" key="6">
    <source>
        <dbReference type="ARBA" id="ARBA00022559"/>
    </source>
</evidence>
<evidence type="ECO:0000256" key="9">
    <source>
        <dbReference type="ARBA" id="ARBA00022837"/>
    </source>
</evidence>
<keyword evidence="9 14" id="KW-0106">Calcium</keyword>
<comment type="caution">
    <text evidence="17">The sequence shown here is derived from an EMBL/GenBank/DDBJ whole genome shotgun (WGS) entry which is preliminary data.</text>
</comment>
<evidence type="ECO:0000256" key="1">
    <source>
        <dbReference type="ARBA" id="ARBA00000189"/>
    </source>
</evidence>
<evidence type="ECO:0000256" key="7">
    <source>
        <dbReference type="ARBA" id="ARBA00022617"/>
    </source>
</evidence>
<evidence type="ECO:0000256" key="5">
    <source>
        <dbReference type="ARBA" id="ARBA00022525"/>
    </source>
</evidence>
<gene>
    <name evidence="17" type="ORF">H0E87_014337</name>
</gene>
<evidence type="ECO:0000256" key="15">
    <source>
        <dbReference type="RuleBase" id="RU004241"/>
    </source>
</evidence>
<dbReference type="EMBL" id="JACEGQ020000007">
    <property type="protein sequence ID" value="KAH8502984.1"/>
    <property type="molecule type" value="Genomic_DNA"/>
</dbReference>
<evidence type="ECO:0000256" key="13">
    <source>
        <dbReference type="PIRSR" id="PIRSR600823-2"/>
    </source>
</evidence>
<dbReference type="GO" id="GO:0042744">
    <property type="term" value="P:hydrogen peroxide catabolic process"/>
    <property type="evidence" value="ECO:0007669"/>
    <property type="project" value="UniProtKB-KW"/>
</dbReference>
<dbReference type="Pfam" id="PF00141">
    <property type="entry name" value="peroxidase"/>
    <property type="match status" value="1"/>
</dbReference>
<sequence length="100" mass="10575">MEGCDAFVASSNTVKLGRDAEINLSLSGNGFDLFFRATTAVESHCPRVVSCADVVAIVPRDTGSMEALALECKWEEDLVSEASRAAGNIPQANVTLSKVI</sequence>